<keyword evidence="2" id="KW-0812">Transmembrane</keyword>
<accession>A0A6L5GSI4</accession>
<comment type="subcellular location">
    <subcellularLocation>
        <location evidence="1">Endoplasmic reticulum membrane</location>
        <topology evidence="1">Single-pass membrane protein</topology>
    </subcellularLocation>
</comment>
<comment type="caution">
    <text evidence="6">The sequence shown here is derived from an EMBL/GenBank/DDBJ whole genome shotgun (WGS) entry which is preliminary data.</text>
</comment>
<keyword evidence="5" id="KW-0472">Membrane</keyword>
<dbReference type="EMBL" id="VOGB01000004">
    <property type="protein sequence ID" value="MQM73078.1"/>
    <property type="molecule type" value="Genomic_DNA"/>
</dbReference>
<keyword evidence="6" id="KW-0808">Transferase</keyword>
<dbReference type="NCBIfam" id="NF041549">
    <property type="entry name" value="PssD"/>
    <property type="match status" value="1"/>
</dbReference>
<keyword evidence="4" id="KW-1133">Transmembrane helix</keyword>
<dbReference type="AlphaFoldDB" id="A0A6L5GSI4"/>
<gene>
    <name evidence="6" type="ORF">FRC53_06610</name>
</gene>
<evidence type="ECO:0000256" key="5">
    <source>
        <dbReference type="ARBA" id="ARBA00023136"/>
    </source>
</evidence>
<dbReference type="Proteomes" id="UP000473648">
    <property type="component" value="Unassembled WGS sequence"/>
</dbReference>
<keyword evidence="3" id="KW-0256">Endoplasmic reticulum</keyword>
<dbReference type="PANTHER" id="PTHR12154">
    <property type="entry name" value="GLYCOSYL TRANSFERASE-RELATED"/>
    <property type="match status" value="1"/>
</dbReference>
<name>A0A6L5GSI4_9FIRM</name>
<evidence type="ECO:0000313" key="6">
    <source>
        <dbReference type="EMBL" id="MQM73078.1"/>
    </source>
</evidence>
<evidence type="ECO:0000256" key="4">
    <source>
        <dbReference type="ARBA" id="ARBA00022989"/>
    </source>
</evidence>
<dbReference type="GO" id="GO:0004577">
    <property type="term" value="F:N-acetylglucosaminyldiphosphodolichol N-acetylglucosaminyltransferase activity"/>
    <property type="evidence" value="ECO:0007669"/>
    <property type="project" value="TreeGrafter"/>
</dbReference>
<protein>
    <submittedName>
        <fullName evidence="6">UDP-N-acetylglucosamine--LPS N-acetylglucosamine transferase</fullName>
    </submittedName>
</protein>
<evidence type="ECO:0000256" key="1">
    <source>
        <dbReference type="ARBA" id="ARBA00004389"/>
    </source>
</evidence>
<proteinExistence type="predicted"/>
<dbReference type="GO" id="GO:0006488">
    <property type="term" value="P:dolichol-linked oligosaccharide biosynthetic process"/>
    <property type="evidence" value="ECO:0007669"/>
    <property type="project" value="InterPro"/>
</dbReference>
<dbReference type="Gene3D" id="3.40.50.2000">
    <property type="entry name" value="Glycogen Phosphorylase B"/>
    <property type="match status" value="1"/>
</dbReference>
<evidence type="ECO:0000256" key="2">
    <source>
        <dbReference type="ARBA" id="ARBA00022692"/>
    </source>
</evidence>
<organism evidence="6 7">
    <name type="scientific">Candidatus Pseudoramibacter fermentans</name>
    <dbReference type="NCBI Taxonomy" id="2594427"/>
    <lineage>
        <taxon>Bacteria</taxon>
        <taxon>Bacillati</taxon>
        <taxon>Bacillota</taxon>
        <taxon>Clostridia</taxon>
        <taxon>Eubacteriales</taxon>
        <taxon>Eubacteriaceae</taxon>
        <taxon>Pseudoramibacter</taxon>
    </lineage>
</organism>
<dbReference type="PANTHER" id="PTHR12154:SF4">
    <property type="entry name" value="UDP-N-ACETYLGLUCOSAMINE TRANSFERASE SUBUNIT ALG14 HOMOLOG"/>
    <property type="match status" value="1"/>
</dbReference>
<evidence type="ECO:0000256" key="3">
    <source>
        <dbReference type="ARBA" id="ARBA00022824"/>
    </source>
</evidence>
<dbReference type="SUPFAM" id="SSF53756">
    <property type="entry name" value="UDP-Glycosyltransferase/glycogen phosphorylase"/>
    <property type="match status" value="1"/>
</dbReference>
<sequence length="149" mass="17454">MKVCLVGSSGGHLTHLYMLKPFWKDKERFWVTFDKEDAKSLLKDEKMYPCYYPTNRSIKAFFINLRIAWKVLRKEKPDLIISSGAAVAVPFFYLGKMFGCKTVYIEVFDRIDKPTLTGKMVYPVTDRFIVEWEEMKKVYPKAINLGSIF</sequence>
<reference evidence="6" key="1">
    <citation type="journal article" date="2020" name="Appl. Environ. Microbiol.">
        <title>Medium-Chain Fatty Acid Synthesis by 'Candidatus Weimeria bifida' gen. nov., sp. nov., and 'Candidatus Pseudoramibacter fermentans' sp. nov.</title>
        <authorList>
            <person name="Scarborough M.J."/>
            <person name="Myers K.S."/>
            <person name="Donohue T.J."/>
            <person name="Noguera D.R."/>
        </authorList>
    </citation>
    <scope>NUCLEOTIDE SEQUENCE</scope>
    <source>
        <strain evidence="6">EUB1.1</strain>
    </source>
</reference>
<keyword evidence="7" id="KW-1185">Reference proteome</keyword>
<dbReference type="Pfam" id="PF08660">
    <property type="entry name" value="Alg14"/>
    <property type="match status" value="1"/>
</dbReference>
<dbReference type="InterPro" id="IPR013969">
    <property type="entry name" value="Oligosacch_biosynth_Alg14"/>
</dbReference>
<evidence type="ECO:0000313" key="7">
    <source>
        <dbReference type="Proteomes" id="UP000473648"/>
    </source>
</evidence>